<organism evidence="3 4">
    <name type="scientific">Candidatus Yonathbacteria bacterium RIFCSPLOWO2_01_FULL_47_33b</name>
    <dbReference type="NCBI Taxonomy" id="1802727"/>
    <lineage>
        <taxon>Bacteria</taxon>
        <taxon>Candidatus Yonathiibacteriota</taxon>
    </lineage>
</organism>
<dbReference type="PANTHER" id="PTHR40588">
    <property type="entry name" value="MRNA INTERFERASE TOXIN YAFQ"/>
    <property type="match status" value="1"/>
</dbReference>
<evidence type="ECO:0000256" key="2">
    <source>
        <dbReference type="PIRSR" id="PIRSR006156-1"/>
    </source>
</evidence>
<evidence type="ECO:0000313" key="3">
    <source>
        <dbReference type="EMBL" id="OHA83124.1"/>
    </source>
</evidence>
<dbReference type="GO" id="GO:0006402">
    <property type="term" value="P:mRNA catabolic process"/>
    <property type="evidence" value="ECO:0007669"/>
    <property type="project" value="TreeGrafter"/>
</dbReference>
<dbReference type="Proteomes" id="UP000177987">
    <property type="component" value="Unassembled WGS sequence"/>
</dbReference>
<dbReference type="EMBL" id="MHUW01000020">
    <property type="protein sequence ID" value="OHA83124.1"/>
    <property type="molecule type" value="Genomic_DNA"/>
</dbReference>
<sequence>MYKVFPSNQYRKSLKRVAQHKDFNVKKLDEIVLLLKNSEKLAPQYKDHELKGEYTGIRECHIQNDMLLLYRKEKDVLVLLLVDIGTHSYLFE</sequence>
<gene>
    <name evidence="3" type="ORF">A2937_00985</name>
</gene>
<protein>
    <recommendedName>
        <fullName evidence="5">Addiction module toxin RelE</fullName>
    </recommendedName>
</protein>
<dbReference type="GO" id="GO:0006415">
    <property type="term" value="P:translational termination"/>
    <property type="evidence" value="ECO:0007669"/>
    <property type="project" value="TreeGrafter"/>
</dbReference>
<dbReference type="InterPro" id="IPR007712">
    <property type="entry name" value="RelE/ParE_toxin"/>
</dbReference>
<dbReference type="PIRSF" id="PIRSF006156">
    <property type="entry name" value="YafQ"/>
    <property type="match status" value="1"/>
</dbReference>
<dbReference type="Gene3D" id="3.30.2310.20">
    <property type="entry name" value="RelE-like"/>
    <property type="match status" value="1"/>
</dbReference>
<dbReference type="NCBIfam" id="TIGR02385">
    <property type="entry name" value="RelE_StbE"/>
    <property type="match status" value="1"/>
</dbReference>
<evidence type="ECO:0000313" key="4">
    <source>
        <dbReference type="Proteomes" id="UP000177987"/>
    </source>
</evidence>
<evidence type="ECO:0000256" key="1">
    <source>
        <dbReference type="ARBA" id="ARBA00022649"/>
    </source>
</evidence>
<dbReference type="InterPro" id="IPR035093">
    <property type="entry name" value="RelE/ParE_toxin_dom_sf"/>
</dbReference>
<reference evidence="3 4" key="1">
    <citation type="journal article" date="2016" name="Nat. Commun.">
        <title>Thousands of microbial genomes shed light on interconnected biogeochemical processes in an aquifer system.</title>
        <authorList>
            <person name="Anantharaman K."/>
            <person name="Brown C.T."/>
            <person name="Hug L.A."/>
            <person name="Sharon I."/>
            <person name="Castelle C.J."/>
            <person name="Probst A.J."/>
            <person name="Thomas B.C."/>
            <person name="Singh A."/>
            <person name="Wilkins M.J."/>
            <person name="Karaoz U."/>
            <person name="Brodie E.L."/>
            <person name="Williams K.H."/>
            <person name="Hubbard S.S."/>
            <person name="Banfield J.F."/>
        </authorList>
    </citation>
    <scope>NUCLEOTIDE SEQUENCE [LARGE SCALE GENOMIC DNA]</scope>
</reference>
<proteinExistence type="predicted"/>
<feature type="active site" description="Proton donor" evidence="2">
    <location>
        <position position="87"/>
    </location>
</feature>
<comment type="caution">
    <text evidence="3">The sequence shown here is derived from an EMBL/GenBank/DDBJ whole genome shotgun (WGS) entry which is preliminary data.</text>
</comment>
<dbReference type="STRING" id="1802727.A2937_00985"/>
<name>A0A1G2SDT2_9BACT</name>
<dbReference type="InterPro" id="IPR004386">
    <property type="entry name" value="Toxin_YafQ-like"/>
</dbReference>
<accession>A0A1G2SDT2</accession>
<dbReference type="GO" id="GO:0004521">
    <property type="term" value="F:RNA endonuclease activity"/>
    <property type="evidence" value="ECO:0007669"/>
    <property type="project" value="TreeGrafter"/>
</dbReference>
<keyword evidence="1" id="KW-1277">Toxin-antitoxin system</keyword>
<dbReference type="Pfam" id="PF15738">
    <property type="entry name" value="YafQ_toxin"/>
    <property type="match status" value="1"/>
</dbReference>
<dbReference type="PANTHER" id="PTHR40588:SF1">
    <property type="entry name" value="MRNA INTERFERASE TOXIN YAFQ"/>
    <property type="match status" value="1"/>
</dbReference>
<dbReference type="AlphaFoldDB" id="A0A1G2SDT2"/>
<evidence type="ECO:0008006" key="5">
    <source>
        <dbReference type="Google" id="ProtNLM"/>
    </source>
</evidence>
<dbReference type="SUPFAM" id="SSF143011">
    <property type="entry name" value="RelE-like"/>
    <property type="match status" value="1"/>
</dbReference>